<protein>
    <submittedName>
        <fullName evidence="1">Uncharacterized protein</fullName>
    </submittedName>
</protein>
<proteinExistence type="predicted"/>
<evidence type="ECO:0000313" key="2">
    <source>
        <dbReference type="Proteomes" id="UP001163603"/>
    </source>
</evidence>
<dbReference type="Proteomes" id="UP001163603">
    <property type="component" value="Chromosome 4"/>
</dbReference>
<evidence type="ECO:0000313" key="1">
    <source>
        <dbReference type="EMBL" id="KAJ0043383.1"/>
    </source>
</evidence>
<reference evidence="2" key="1">
    <citation type="journal article" date="2023" name="G3 (Bethesda)">
        <title>Genome assembly and association tests identify interacting loci associated with vigor, precocity, and sex in interspecific pistachio rootstocks.</title>
        <authorList>
            <person name="Palmer W."/>
            <person name="Jacygrad E."/>
            <person name="Sagayaradj S."/>
            <person name="Cavanaugh K."/>
            <person name="Han R."/>
            <person name="Bertier L."/>
            <person name="Beede B."/>
            <person name="Kafkas S."/>
            <person name="Golino D."/>
            <person name="Preece J."/>
            <person name="Michelmore R."/>
        </authorList>
    </citation>
    <scope>NUCLEOTIDE SEQUENCE [LARGE SCALE GENOMIC DNA]</scope>
</reference>
<name>A0ACC0Z067_9ROSI</name>
<sequence length="196" mass="23557">MNAMYRVLPQFTTQTSNIPISAETATQSVTTIPSEFPVKQFLQEYRWSRKDCYRLLWRHTEKTYIQRGRTGHTEAVKIIYDKTKISYRSLCDIFWGTRDPTNRNYLNFGLSTHRKSAIYYIKEEERKQPQESKIRRQMKLNKRIVTKIIKFDSYFYVVENQHQKYYLQKYCWLCESLSLRSTVQFVESNIACKLIG</sequence>
<gene>
    <name evidence="1" type="ORF">Pint_18735</name>
</gene>
<accession>A0ACC0Z067</accession>
<dbReference type="EMBL" id="CM047739">
    <property type="protein sequence ID" value="KAJ0043383.1"/>
    <property type="molecule type" value="Genomic_DNA"/>
</dbReference>
<organism evidence="1 2">
    <name type="scientific">Pistacia integerrima</name>
    <dbReference type="NCBI Taxonomy" id="434235"/>
    <lineage>
        <taxon>Eukaryota</taxon>
        <taxon>Viridiplantae</taxon>
        <taxon>Streptophyta</taxon>
        <taxon>Embryophyta</taxon>
        <taxon>Tracheophyta</taxon>
        <taxon>Spermatophyta</taxon>
        <taxon>Magnoliopsida</taxon>
        <taxon>eudicotyledons</taxon>
        <taxon>Gunneridae</taxon>
        <taxon>Pentapetalae</taxon>
        <taxon>rosids</taxon>
        <taxon>malvids</taxon>
        <taxon>Sapindales</taxon>
        <taxon>Anacardiaceae</taxon>
        <taxon>Pistacia</taxon>
    </lineage>
</organism>
<comment type="caution">
    <text evidence="1">The sequence shown here is derived from an EMBL/GenBank/DDBJ whole genome shotgun (WGS) entry which is preliminary data.</text>
</comment>
<keyword evidence="2" id="KW-1185">Reference proteome</keyword>